<feature type="transmembrane region" description="Helical" evidence="5">
    <location>
        <begin position="178"/>
        <end position="196"/>
    </location>
</feature>
<protein>
    <recommendedName>
        <fullName evidence="6">Major facilitator superfamily (MFS) profile domain-containing protein</fullName>
    </recommendedName>
</protein>
<dbReference type="SUPFAM" id="SSF103473">
    <property type="entry name" value="MFS general substrate transporter"/>
    <property type="match status" value="1"/>
</dbReference>
<dbReference type="PANTHER" id="PTHR23508:SF10">
    <property type="entry name" value="CARBOXYLIC ACID TRANSPORTER PROTEIN HOMOLOG"/>
    <property type="match status" value="1"/>
</dbReference>
<keyword evidence="8" id="KW-1185">Reference proteome</keyword>
<comment type="caution">
    <text evidence="7">The sequence shown here is derived from an EMBL/GenBank/DDBJ whole genome shotgun (WGS) entry which is preliminary data.</text>
</comment>
<dbReference type="Proteomes" id="UP000235347">
    <property type="component" value="Unassembled WGS sequence"/>
</dbReference>
<evidence type="ECO:0000256" key="4">
    <source>
        <dbReference type="ARBA" id="ARBA00023136"/>
    </source>
</evidence>
<feature type="domain" description="Major facilitator superfamily (MFS) profile" evidence="6">
    <location>
        <begin position="22"/>
        <end position="410"/>
    </location>
</feature>
<dbReference type="RefSeq" id="WP_102608977.1">
    <property type="nucleotide sequence ID" value="NZ_CADIKD010000011.1"/>
</dbReference>
<feature type="transmembrane region" description="Helical" evidence="5">
    <location>
        <begin position="88"/>
        <end position="108"/>
    </location>
</feature>
<evidence type="ECO:0000256" key="3">
    <source>
        <dbReference type="ARBA" id="ARBA00022989"/>
    </source>
</evidence>
<dbReference type="InterPro" id="IPR011701">
    <property type="entry name" value="MFS"/>
</dbReference>
<reference evidence="7 8" key="1">
    <citation type="submission" date="2018-01" db="EMBL/GenBank/DDBJ databases">
        <title>Whole genome analyses suggest that Burkholderia sensu lato contains two further novel genera in the rhizoxinica-symbiotica group Mycetohabitans gen. nov., and Trinickia gen. nov.: implications for the evolution of diazotrophy and nodulation in the Burkholderiaceae.</title>
        <authorList>
            <person name="Estrada-de los Santos P."/>
            <person name="Palmer M."/>
            <person name="Chavez-Ramirez B."/>
            <person name="Beukes C."/>
            <person name="Steenkamp E.T."/>
            <person name="Hirsch A.M."/>
            <person name="Manyaka P."/>
            <person name="Maluk M."/>
            <person name="Lafos M."/>
            <person name="Crook M."/>
            <person name="Gross E."/>
            <person name="Simon M.F."/>
            <person name="Bueno dos Reis Junior F."/>
            <person name="Poole P.S."/>
            <person name="Venter S.N."/>
            <person name="James E.K."/>
        </authorList>
    </citation>
    <scope>NUCLEOTIDE SEQUENCE [LARGE SCALE GENOMIC DNA]</scope>
    <source>
        <strain evidence="7 8">GP25-8</strain>
    </source>
</reference>
<dbReference type="Pfam" id="PF07690">
    <property type="entry name" value="MFS_1"/>
    <property type="match status" value="1"/>
</dbReference>
<evidence type="ECO:0000313" key="8">
    <source>
        <dbReference type="Proteomes" id="UP000235347"/>
    </source>
</evidence>
<organism evidence="7 8">
    <name type="scientific">Trinickia soli</name>
    <dbReference type="NCBI Taxonomy" id="380675"/>
    <lineage>
        <taxon>Bacteria</taxon>
        <taxon>Pseudomonadati</taxon>
        <taxon>Pseudomonadota</taxon>
        <taxon>Betaproteobacteria</taxon>
        <taxon>Burkholderiales</taxon>
        <taxon>Burkholderiaceae</taxon>
        <taxon>Trinickia</taxon>
    </lineage>
</organism>
<name>A0A2N7WB17_9BURK</name>
<gene>
    <name evidence="7" type="ORF">C0Z19_06515</name>
</gene>
<keyword evidence="4 5" id="KW-0472">Membrane</keyword>
<proteinExistence type="predicted"/>
<dbReference type="PANTHER" id="PTHR23508">
    <property type="entry name" value="CARBOXYLIC ACID TRANSPORTER PROTEIN HOMOLOG"/>
    <property type="match status" value="1"/>
</dbReference>
<keyword evidence="3 5" id="KW-1133">Transmembrane helix</keyword>
<dbReference type="PROSITE" id="PS50850">
    <property type="entry name" value="MFS"/>
    <property type="match status" value="1"/>
</dbReference>
<feature type="transmembrane region" description="Helical" evidence="5">
    <location>
        <begin position="147"/>
        <end position="166"/>
    </location>
</feature>
<evidence type="ECO:0000256" key="1">
    <source>
        <dbReference type="ARBA" id="ARBA00004141"/>
    </source>
</evidence>
<dbReference type="Gene3D" id="1.20.1250.20">
    <property type="entry name" value="MFS general substrate transporter like domains"/>
    <property type="match status" value="2"/>
</dbReference>
<feature type="transmembrane region" description="Helical" evidence="5">
    <location>
        <begin position="62"/>
        <end position="81"/>
    </location>
</feature>
<comment type="subcellular location">
    <subcellularLocation>
        <location evidence="1">Membrane</location>
        <topology evidence="1">Multi-pass membrane protein</topology>
    </subcellularLocation>
</comment>
<feature type="transmembrane region" description="Helical" evidence="5">
    <location>
        <begin position="232"/>
        <end position="258"/>
    </location>
</feature>
<dbReference type="InterPro" id="IPR020846">
    <property type="entry name" value="MFS_dom"/>
</dbReference>
<feature type="transmembrane region" description="Helical" evidence="5">
    <location>
        <begin position="357"/>
        <end position="376"/>
    </location>
</feature>
<evidence type="ECO:0000259" key="6">
    <source>
        <dbReference type="PROSITE" id="PS50850"/>
    </source>
</evidence>
<evidence type="ECO:0000313" key="7">
    <source>
        <dbReference type="EMBL" id="PMS26587.1"/>
    </source>
</evidence>
<dbReference type="GO" id="GO:0005886">
    <property type="term" value="C:plasma membrane"/>
    <property type="evidence" value="ECO:0007669"/>
    <property type="project" value="TreeGrafter"/>
</dbReference>
<evidence type="ECO:0000256" key="5">
    <source>
        <dbReference type="SAM" id="Phobius"/>
    </source>
</evidence>
<feature type="transmembrane region" description="Helical" evidence="5">
    <location>
        <begin position="388"/>
        <end position="406"/>
    </location>
</feature>
<accession>A0A2N7WB17</accession>
<feature type="transmembrane region" description="Helical" evidence="5">
    <location>
        <begin position="114"/>
        <end position="135"/>
    </location>
</feature>
<dbReference type="AlphaFoldDB" id="A0A2N7WB17"/>
<sequence>MQSNHTSLSSPMTLTTAASWLITFAAGFGLFFDAFASVIYTVTVPLVAKEFHVSTHVLAGTFGSVFLVGYTFGTILFGVLADRLGRRLTLGISIVGYGVATALTGLSSSMLALGGLRCVTGIGGAGEFSVGFPYVSEVWSRKKMARAIGLTYAFWGLGYFFTIFVFETLVPRFGWRASYFFALIPTALILIARLRLEESPRFVHVLDELKKLNAKKTTLGQAWRVPTYRRRLIAAILIATAITYGYYALAFYLSAFVVHTYNMTPTNAGWFTMLFVAGDMFGIPLAVLAANRFGRRKSALVAGVIGMIVTFLWWQGNLSLHWFGTLEFLGSTFIGFEWTIALIVLCEIFPTEIRASAFGWSLGIGRIISIAAPAVTELLAHYVGLERAIQSSVLIYLCLLAGFILLPESKAMESGEFVLSPGALDTEPKLSGISTPGEAKLDTY</sequence>
<feature type="transmembrane region" description="Helical" evidence="5">
    <location>
        <begin position="270"/>
        <end position="291"/>
    </location>
</feature>
<feature type="transmembrane region" description="Helical" evidence="5">
    <location>
        <begin position="322"/>
        <end position="345"/>
    </location>
</feature>
<keyword evidence="2 5" id="KW-0812">Transmembrane</keyword>
<feature type="transmembrane region" description="Helical" evidence="5">
    <location>
        <begin position="20"/>
        <end position="42"/>
    </location>
</feature>
<dbReference type="EMBL" id="PNYB01000004">
    <property type="protein sequence ID" value="PMS26587.1"/>
    <property type="molecule type" value="Genomic_DNA"/>
</dbReference>
<dbReference type="GO" id="GO:0046943">
    <property type="term" value="F:carboxylic acid transmembrane transporter activity"/>
    <property type="evidence" value="ECO:0007669"/>
    <property type="project" value="TreeGrafter"/>
</dbReference>
<feature type="transmembrane region" description="Helical" evidence="5">
    <location>
        <begin position="298"/>
        <end position="316"/>
    </location>
</feature>
<evidence type="ECO:0000256" key="2">
    <source>
        <dbReference type="ARBA" id="ARBA00022692"/>
    </source>
</evidence>
<dbReference type="InterPro" id="IPR036259">
    <property type="entry name" value="MFS_trans_sf"/>
</dbReference>